<keyword evidence="1" id="KW-1133">Transmembrane helix</keyword>
<evidence type="ECO:0000313" key="2">
    <source>
        <dbReference type="EMBL" id="DAF45565.1"/>
    </source>
</evidence>
<dbReference type="EMBL" id="BK032514">
    <property type="protein sequence ID" value="DAF45565.1"/>
    <property type="molecule type" value="Genomic_DNA"/>
</dbReference>
<accession>A0A8S5S3H1</accession>
<protein>
    <submittedName>
        <fullName evidence="2">Uncharacterized protein</fullName>
    </submittedName>
</protein>
<feature type="transmembrane region" description="Helical" evidence="1">
    <location>
        <begin position="12"/>
        <end position="32"/>
    </location>
</feature>
<sequence length="34" mass="3914">MPSGRITSPFGTANIVLFSETNTFLPYFFLFLRK</sequence>
<proteinExistence type="predicted"/>
<evidence type="ECO:0000256" key="1">
    <source>
        <dbReference type="SAM" id="Phobius"/>
    </source>
</evidence>
<name>A0A8S5S3H1_9CAUD</name>
<reference evidence="2" key="1">
    <citation type="journal article" date="2021" name="Proc. Natl. Acad. Sci. U.S.A.">
        <title>A Catalog of Tens of Thousands of Viruses from Human Metagenomes Reveals Hidden Associations with Chronic Diseases.</title>
        <authorList>
            <person name="Tisza M.J."/>
            <person name="Buck C.B."/>
        </authorList>
    </citation>
    <scope>NUCLEOTIDE SEQUENCE</scope>
    <source>
        <strain evidence="2">CtBLh2</strain>
    </source>
</reference>
<keyword evidence="1" id="KW-0812">Transmembrane</keyword>
<organism evidence="2">
    <name type="scientific">Siphoviridae sp. ctBLh2</name>
    <dbReference type="NCBI Taxonomy" id="2827803"/>
    <lineage>
        <taxon>Viruses</taxon>
        <taxon>Duplodnaviria</taxon>
        <taxon>Heunggongvirae</taxon>
        <taxon>Uroviricota</taxon>
        <taxon>Caudoviricetes</taxon>
    </lineage>
</organism>
<keyword evidence="1" id="KW-0472">Membrane</keyword>